<evidence type="ECO:0000313" key="2">
    <source>
        <dbReference type="EMBL" id="SNC76323.1"/>
    </source>
</evidence>
<name>A0A212UDP6_9BACT</name>
<dbReference type="Proteomes" id="UP000198131">
    <property type="component" value="Unassembled WGS sequence"/>
</dbReference>
<dbReference type="AlphaFoldDB" id="A0A212UDP6"/>
<sequence>MFPSLLLGRLLAIFLLLLSYTAQAQQPATRVLVVSPAVGEVIDSREKATYHLFPYYTAKEFSEARFVQVLAPDSAITLRTTLTDGRTLLLPVPQSEFLAMRQKINDQARALQPTTGALPPDSLGRTYRVTLRSGTTFAGVLRAIRSQELEFTSDEPGAIIVGRDQIVQMVLIPQTETKDALRHPTWGYVGNGTRVFFAPTARNLQAGEGYAQTIDLFLLGVNYGLTDNFSFGILASALPGVGLGNQFIAITPKVSFPVSKTLSVGAGVLYARIPDFNSNATGYGAGVAYGLATVGSADYNLTFGLGYGFTGGNTEEQGFGKSPVAVLSGATRVSKRLSLMSENYLITSGSGGLGGLYGVRLNWARTTFGIGSFYVAPFKSEGAFGYIYPVYLDLSLRFGKTAQK</sequence>
<feature type="signal peptide" evidence="1">
    <location>
        <begin position="1"/>
        <end position="24"/>
    </location>
</feature>
<keyword evidence="3" id="KW-1185">Reference proteome</keyword>
<feature type="chain" id="PRO_5013075387" description="Outer membrane protein beta-barrel domain-containing protein" evidence="1">
    <location>
        <begin position="25"/>
        <end position="404"/>
    </location>
</feature>
<keyword evidence="1" id="KW-0732">Signal</keyword>
<gene>
    <name evidence="2" type="ORF">SAMN06265337_3328</name>
</gene>
<evidence type="ECO:0008006" key="4">
    <source>
        <dbReference type="Google" id="ProtNLM"/>
    </source>
</evidence>
<dbReference type="OrthoDB" id="847214at2"/>
<evidence type="ECO:0000313" key="3">
    <source>
        <dbReference type="Proteomes" id="UP000198131"/>
    </source>
</evidence>
<organism evidence="2 3">
    <name type="scientific">Hymenobacter gelipurpurascens</name>
    <dbReference type="NCBI Taxonomy" id="89968"/>
    <lineage>
        <taxon>Bacteria</taxon>
        <taxon>Pseudomonadati</taxon>
        <taxon>Bacteroidota</taxon>
        <taxon>Cytophagia</taxon>
        <taxon>Cytophagales</taxon>
        <taxon>Hymenobacteraceae</taxon>
        <taxon>Hymenobacter</taxon>
    </lineage>
</organism>
<reference evidence="3" key="1">
    <citation type="submission" date="2017-06" db="EMBL/GenBank/DDBJ databases">
        <authorList>
            <person name="Varghese N."/>
            <person name="Submissions S."/>
        </authorList>
    </citation>
    <scope>NUCLEOTIDE SEQUENCE [LARGE SCALE GENOMIC DNA]</scope>
    <source>
        <strain evidence="3">DSM 11116</strain>
    </source>
</reference>
<evidence type="ECO:0000256" key="1">
    <source>
        <dbReference type="SAM" id="SignalP"/>
    </source>
</evidence>
<dbReference type="EMBL" id="FYEW01000002">
    <property type="protein sequence ID" value="SNC76323.1"/>
    <property type="molecule type" value="Genomic_DNA"/>
</dbReference>
<dbReference type="RefSeq" id="WP_141106596.1">
    <property type="nucleotide sequence ID" value="NZ_FYEW01000002.1"/>
</dbReference>
<protein>
    <recommendedName>
        <fullName evidence="4">Outer membrane protein beta-barrel domain-containing protein</fullName>
    </recommendedName>
</protein>
<accession>A0A212UDP6</accession>
<proteinExistence type="predicted"/>